<proteinExistence type="predicted"/>
<feature type="non-terminal residue" evidence="1">
    <location>
        <position position="1"/>
    </location>
</feature>
<dbReference type="EMBL" id="JACVVK020000091">
    <property type="protein sequence ID" value="KAK7493628.1"/>
    <property type="molecule type" value="Genomic_DNA"/>
</dbReference>
<dbReference type="AlphaFoldDB" id="A0ABD0L277"/>
<organism evidence="1 2">
    <name type="scientific">Batillaria attramentaria</name>
    <dbReference type="NCBI Taxonomy" id="370345"/>
    <lineage>
        <taxon>Eukaryota</taxon>
        <taxon>Metazoa</taxon>
        <taxon>Spiralia</taxon>
        <taxon>Lophotrochozoa</taxon>
        <taxon>Mollusca</taxon>
        <taxon>Gastropoda</taxon>
        <taxon>Caenogastropoda</taxon>
        <taxon>Sorbeoconcha</taxon>
        <taxon>Cerithioidea</taxon>
        <taxon>Batillariidae</taxon>
        <taxon>Batillaria</taxon>
    </lineage>
</organism>
<evidence type="ECO:0000313" key="2">
    <source>
        <dbReference type="Proteomes" id="UP001519460"/>
    </source>
</evidence>
<name>A0ABD0L277_9CAEN</name>
<evidence type="ECO:0000313" key="1">
    <source>
        <dbReference type="EMBL" id="KAK7493628.1"/>
    </source>
</evidence>
<evidence type="ECO:0008006" key="3">
    <source>
        <dbReference type="Google" id="ProtNLM"/>
    </source>
</evidence>
<sequence length="230" mass="25853">VTGLSERCNRSFKDSVERCMANIRDFPVLTRKKTLVIGQIERTKVICDYGLVNMSGICVATVYAQCPRVNQMKTDCDLQWLDPDFLLQYGHIICNNIHALEENLQCIEARTCNLEKCLMTFDPYVPSRLSTGIWKTPRYSADCGFHAFAEHCYNTHLFGHCSNSTDGVFIELLSAVRPDSCSLPQLAELRAFYDTHNPFSAGVSDHGCIQHRAVRAMILVITVLAVLLQG</sequence>
<gene>
    <name evidence="1" type="ORF">BaRGS_00015140</name>
</gene>
<protein>
    <recommendedName>
        <fullName evidence="3">Secreted protein</fullName>
    </recommendedName>
</protein>
<dbReference type="Proteomes" id="UP001519460">
    <property type="component" value="Unassembled WGS sequence"/>
</dbReference>
<keyword evidence="2" id="KW-1185">Reference proteome</keyword>
<reference evidence="1 2" key="1">
    <citation type="journal article" date="2023" name="Sci. Data">
        <title>Genome assembly of the Korean intertidal mud-creeper Batillaria attramentaria.</title>
        <authorList>
            <person name="Patra A.K."/>
            <person name="Ho P.T."/>
            <person name="Jun S."/>
            <person name="Lee S.J."/>
            <person name="Kim Y."/>
            <person name="Won Y.J."/>
        </authorList>
    </citation>
    <scope>NUCLEOTIDE SEQUENCE [LARGE SCALE GENOMIC DNA]</scope>
    <source>
        <strain evidence="1">Wonlab-2016</strain>
    </source>
</reference>
<comment type="caution">
    <text evidence="1">The sequence shown here is derived from an EMBL/GenBank/DDBJ whole genome shotgun (WGS) entry which is preliminary data.</text>
</comment>
<accession>A0ABD0L277</accession>